<dbReference type="EMBL" id="CAJNOO010005016">
    <property type="protein sequence ID" value="CAF1400891.1"/>
    <property type="molecule type" value="Genomic_DNA"/>
</dbReference>
<evidence type="ECO:0000313" key="3">
    <source>
        <dbReference type="EMBL" id="CAF1400891.1"/>
    </source>
</evidence>
<evidence type="ECO:0000313" key="2">
    <source>
        <dbReference type="EMBL" id="CAF1372281.1"/>
    </source>
</evidence>
<comment type="caution">
    <text evidence="4">The sequence shown here is derived from an EMBL/GenBank/DDBJ whole genome shotgun (WGS) entry which is preliminary data.</text>
</comment>
<gene>
    <name evidence="5" type="ORF">JXQ802_LOCUS49520</name>
    <name evidence="6" type="ORF">OTI717_LOCUS28277</name>
    <name evidence="2" type="ORF">PYM288_LOCUS33420</name>
    <name evidence="3" type="ORF">RFH988_LOCUS34841</name>
    <name evidence="4" type="ORF">SEV965_LOCUS34122</name>
</gene>
<evidence type="ECO:0000313" key="6">
    <source>
        <dbReference type="EMBL" id="CAF3987262.1"/>
    </source>
</evidence>
<dbReference type="Proteomes" id="UP000663854">
    <property type="component" value="Unassembled WGS sequence"/>
</dbReference>
<dbReference type="Proteomes" id="UP000663870">
    <property type="component" value="Unassembled WGS sequence"/>
</dbReference>
<dbReference type="EMBL" id="CAJNOL010005956">
    <property type="protein sequence ID" value="CAF1612152.1"/>
    <property type="molecule type" value="Genomic_DNA"/>
</dbReference>
<feature type="compositionally biased region" description="Polar residues" evidence="1">
    <location>
        <begin position="1"/>
        <end position="13"/>
    </location>
</feature>
<dbReference type="EMBL" id="CAJNOU010004929">
    <property type="protein sequence ID" value="CAF1460223.1"/>
    <property type="molecule type" value="Genomic_DNA"/>
</dbReference>
<evidence type="ECO:0000313" key="7">
    <source>
        <dbReference type="Proteomes" id="UP000663870"/>
    </source>
</evidence>
<evidence type="ECO:0000313" key="5">
    <source>
        <dbReference type="EMBL" id="CAF1612152.1"/>
    </source>
</evidence>
<dbReference type="Proteomes" id="UP000663823">
    <property type="component" value="Unassembled WGS sequence"/>
</dbReference>
<feature type="compositionally biased region" description="Polar residues" evidence="1">
    <location>
        <begin position="25"/>
        <end position="37"/>
    </location>
</feature>
<name>A0A815Q9Z3_9BILA</name>
<organism evidence="4 8">
    <name type="scientific">Rotaria sordida</name>
    <dbReference type="NCBI Taxonomy" id="392033"/>
    <lineage>
        <taxon>Eukaryota</taxon>
        <taxon>Metazoa</taxon>
        <taxon>Spiralia</taxon>
        <taxon>Gnathifera</taxon>
        <taxon>Rotifera</taxon>
        <taxon>Eurotatoria</taxon>
        <taxon>Bdelloidea</taxon>
        <taxon>Philodinida</taxon>
        <taxon>Philodinidae</taxon>
        <taxon>Rotaria</taxon>
    </lineage>
</organism>
<evidence type="ECO:0000313" key="8">
    <source>
        <dbReference type="Proteomes" id="UP000663889"/>
    </source>
</evidence>
<dbReference type="EMBL" id="CAJOAX010006652">
    <property type="protein sequence ID" value="CAF3987262.1"/>
    <property type="molecule type" value="Genomic_DNA"/>
</dbReference>
<dbReference type="OrthoDB" id="10042040at2759"/>
<evidence type="ECO:0000313" key="4">
    <source>
        <dbReference type="EMBL" id="CAF1460223.1"/>
    </source>
</evidence>
<protein>
    <submittedName>
        <fullName evidence="4">Uncharacterized protein</fullName>
    </submittedName>
</protein>
<reference evidence="4" key="1">
    <citation type="submission" date="2021-02" db="EMBL/GenBank/DDBJ databases">
        <authorList>
            <person name="Nowell W R."/>
        </authorList>
    </citation>
    <scope>NUCLEOTIDE SEQUENCE</scope>
</reference>
<evidence type="ECO:0000256" key="1">
    <source>
        <dbReference type="SAM" id="MobiDB-lite"/>
    </source>
</evidence>
<sequence>MSSISMKQPSQIGPGNDMDMIKSYGGSTENQESSTMHGSGIAVHTVPTAEINKNPEGELKSDNDQIKK</sequence>
<feature type="compositionally biased region" description="Basic and acidic residues" evidence="1">
    <location>
        <begin position="53"/>
        <end position="68"/>
    </location>
</feature>
<dbReference type="Proteomes" id="UP000663889">
    <property type="component" value="Unassembled WGS sequence"/>
</dbReference>
<dbReference type="AlphaFoldDB" id="A0A815Q9Z3"/>
<accession>A0A815Q9Z3</accession>
<keyword evidence="7" id="KW-1185">Reference proteome</keyword>
<feature type="region of interest" description="Disordered" evidence="1">
    <location>
        <begin position="1"/>
        <end position="68"/>
    </location>
</feature>
<dbReference type="EMBL" id="CAJNOH010004524">
    <property type="protein sequence ID" value="CAF1372281.1"/>
    <property type="molecule type" value="Genomic_DNA"/>
</dbReference>
<proteinExistence type="predicted"/>
<dbReference type="Proteomes" id="UP000663882">
    <property type="component" value="Unassembled WGS sequence"/>
</dbReference>